<feature type="domain" description="BioF2-like acetyltransferase" evidence="2">
    <location>
        <begin position="149"/>
        <end position="293"/>
    </location>
</feature>
<protein>
    <submittedName>
        <fullName evidence="3">GNAT family N-acetyltransferase</fullName>
        <ecNumber evidence="3">2.3.1.-</ecNumber>
    </submittedName>
</protein>
<gene>
    <name evidence="3" type="ORF">PQU92_01760</name>
</gene>
<dbReference type="EC" id="2.3.1.-" evidence="3"/>
<name>A0ABT5HRA6_9CAUL</name>
<reference evidence="3 4" key="1">
    <citation type="submission" date="2023-01" db="EMBL/GenBank/DDBJ databases">
        <title>Novel species of the genus Asticcacaulis isolated from rivers.</title>
        <authorList>
            <person name="Lu H."/>
        </authorList>
    </citation>
    <scope>NUCLEOTIDE SEQUENCE [LARGE SCALE GENOMIC DNA]</scope>
    <source>
        <strain evidence="3 4">BYS171W</strain>
    </source>
</reference>
<organism evidence="3 4">
    <name type="scientific">Asticcacaulis aquaticus</name>
    <dbReference type="NCBI Taxonomy" id="2984212"/>
    <lineage>
        <taxon>Bacteria</taxon>
        <taxon>Pseudomonadati</taxon>
        <taxon>Pseudomonadota</taxon>
        <taxon>Alphaproteobacteria</taxon>
        <taxon>Caulobacterales</taxon>
        <taxon>Caulobacteraceae</taxon>
        <taxon>Asticcacaulis</taxon>
    </lineage>
</organism>
<evidence type="ECO:0000313" key="3">
    <source>
        <dbReference type="EMBL" id="MDC7681981.1"/>
    </source>
</evidence>
<keyword evidence="1" id="KW-1133">Transmembrane helix</keyword>
<accession>A0ABT5HRA6</accession>
<feature type="transmembrane region" description="Helical" evidence="1">
    <location>
        <begin position="355"/>
        <end position="372"/>
    </location>
</feature>
<comment type="caution">
    <text evidence="3">The sequence shown here is derived from an EMBL/GenBank/DDBJ whole genome shotgun (WGS) entry which is preliminary data.</text>
</comment>
<dbReference type="Proteomes" id="UP001214854">
    <property type="component" value="Unassembled WGS sequence"/>
</dbReference>
<keyword evidence="3" id="KW-0012">Acyltransferase</keyword>
<dbReference type="InterPro" id="IPR016181">
    <property type="entry name" value="Acyl_CoA_acyltransferase"/>
</dbReference>
<keyword evidence="4" id="KW-1185">Reference proteome</keyword>
<dbReference type="SUPFAM" id="SSF55729">
    <property type="entry name" value="Acyl-CoA N-acyltransferases (Nat)"/>
    <property type="match status" value="1"/>
</dbReference>
<keyword evidence="1" id="KW-0812">Transmembrane</keyword>
<dbReference type="Pfam" id="PF13480">
    <property type="entry name" value="Acetyltransf_6"/>
    <property type="match status" value="1"/>
</dbReference>
<dbReference type="GO" id="GO:0016746">
    <property type="term" value="F:acyltransferase activity"/>
    <property type="evidence" value="ECO:0007669"/>
    <property type="project" value="UniProtKB-KW"/>
</dbReference>
<evidence type="ECO:0000259" key="2">
    <source>
        <dbReference type="Pfam" id="PF13480"/>
    </source>
</evidence>
<proteinExistence type="predicted"/>
<dbReference type="RefSeq" id="WP_272746493.1">
    <property type="nucleotide sequence ID" value="NZ_JAQQKX010000001.1"/>
</dbReference>
<dbReference type="InterPro" id="IPR038740">
    <property type="entry name" value="BioF2-like_GNAT_dom"/>
</dbReference>
<evidence type="ECO:0000256" key="1">
    <source>
        <dbReference type="SAM" id="Phobius"/>
    </source>
</evidence>
<dbReference type="EMBL" id="JAQQKX010000001">
    <property type="protein sequence ID" value="MDC7681981.1"/>
    <property type="molecule type" value="Genomic_DNA"/>
</dbReference>
<keyword evidence="3" id="KW-0808">Transferase</keyword>
<sequence length="375" mass="42201">MTITRVDVIRPAELSDTDRALWSQWVAENPDLSGPYFDVRYVVALGETVPHARIAKLYADGYLMGFLPFQKRGGVIQPLGAPLTDFHGVIAASTTRIDIGDVLSHLKSRRIEFNGWVSPLAQGTERFRLYADLSNGFDAQYRTCYDAHKKFYRNTERCRRNLHKDVPDLAFTWETASPDLIDWVVAHKRRQYKRTGLHDVFACGWTQDMLNALSVHTDVGFGLMAGVYRHKGQVIAAEIVLRSGPDLHLWFPAYDSDYSRYGPGILLSLDILKAAAQDGITRVDFGCGDEIYKATMTTHRQPCREGYVQTTAPLIDLHLKTRVSIIRACETRLSGQVMAGWQLSRRVVMKTRKSVLAFVSLLGLIGGTMIAVEMF</sequence>
<dbReference type="Gene3D" id="3.40.630.30">
    <property type="match status" value="1"/>
</dbReference>
<evidence type="ECO:0000313" key="4">
    <source>
        <dbReference type="Proteomes" id="UP001214854"/>
    </source>
</evidence>
<keyword evidence="1" id="KW-0472">Membrane</keyword>